<dbReference type="InterPro" id="IPR001217">
    <property type="entry name" value="STAT"/>
</dbReference>
<dbReference type="AlphaFoldDB" id="A0A8T0G4H6"/>
<comment type="caution">
    <text evidence="4">The sequence shown here is derived from an EMBL/GenBank/DDBJ whole genome shotgun (WGS) entry which is preliminary data.</text>
</comment>
<dbReference type="SUPFAM" id="SSF49899">
    <property type="entry name" value="Concanavalin A-like lectins/glucanases"/>
    <property type="match status" value="1"/>
</dbReference>
<evidence type="ECO:0000259" key="3">
    <source>
        <dbReference type="PROSITE" id="PS50001"/>
    </source>
</evidence>
<dbReference type="GO" id="GO:0003700">
    <property type="term" value="F:DNA-binding transcription factor activity"/>
    <property type="evidence" value="ECO:0007669"/>
    <property type="project" value="InterPro"/>
</dbReference>
<keyword evidence="5" id="KW-1185">Reference proteome</keyword>
<dbReference type="SUPFAM" id="SSF55550">
    <property type="entry name" value="SH2 domain"/>
    <property type="match status" value="1"/>
</dbReference>
<accession>A0A8T0G4H6</accession>
<dbReference type="Gene3D" id="3.30.505.10">
    <property type="entry name" value="SH2 domain"/>
    <property type="match status" value="1"/>
</dbReference>
<dbReference type="GO" id="GO:0007165">
    <property type="term" value="P:signal transduction"/>
    <property type="evidence" value="ECO:0007669"/>
    <property type="project" value="InterPro"/>
</dbReference>
<name>A0A8T0G4H6_CERPU</name>
<dbReference type="OrthoDB" id="10263919at2759"/>
<dbReference type="EMBL" id="CM026433">
    <property type="protein sequence ID" value="KAG0553384.1"/>
    <property type="molecule type" value="Genomic_DNA"/>
</dbReference>
<dbReference type="PROSITE" id="PS50001">
    <property type="entry name" value="SH2"/>
    <property type="match status" value="1"/>
</dbReference>
<evidence type="ECO:0000256" key="2">
    <source>
        <dbReference type="PROSITE-ProRule" id="PRU00191"/>
    </source>
</evidence>
<dbReference type="PANTHER" id="PTHR11801">
    <property type="entry name" value="SIGNAL TRANSDUCER AND ACTIVATOR OF TRANSCRIPTION"/>
    <property type="match status" value="1"/>
</dbReference>
<evidence type="ECO:0000313" key="5">
    <source>
        <dbReference type="Proteomes" id="UP000822688"/>
    </source>
</evidence>
<sequence length="818" mass="89712">MASAPGGKFGAIFGDDDYLSLEKLSVRLENEGLSDDGTFTLCFWVYLLKSSKAGVLICQGRSEAGSSVPFLTIEADRKLTLHPLRPPLEGGATICEDAIVVVADQPCAMEKWVHIGCEIGPDIARLHLNGGVVGERKLDYSNGDGESGGDTSTILLSGGDGTTDGNSVQGYAHYVRVLPQPTVTNHYVKNPPLELSLDGSTGASDDHEVEEGGDGVWSVVGGKASCRRNFALDVALLDALGRSIHKEMELVALLVYADSGNAVEKPKDDAEAPLLTTFDGVEFPSTERPIKLIHGRASFKLKISQLSSKCDNRLFRVCFDSPSIPHYPFLRAFSRPIRCVSRNRNHRTPAGAWKQKPSNPLFPLDGTVSPGGKEMISGESHLGNNDAPSNGTVPTVVGVHVPPFLPGQPPPKRTRYQEKTPNGAVYIETTTDRMGVANGELKTSFSGTFQRPTLQTSPSLGNYGWPVYANLPQNGPVYKSPTLDSNGSLDMMNKQDVIKDGNSLDCGVTEIALTPKASTGGFPDLLVFKYCLENMTCRAAFLKAAIMVRNDLDLADFAGRVSHCSGCRHNGFQILLSKKLLHDGNEMWKNLSTDSQTVSWSTLVKHIEESFMKISGCARRSFSCKDREFLHQIANCGEYISREEFDRLWQWIYPTAVALSSPQLQSTWESENPKWIEGMISRDEAETLLKADKDMFTPGTFLLRFANSRIWPHPDAGALVVSYVGNDRRICHKLLTLDVDSGTGYVHVVHSFYGHAVYNRDISKNYEKESKVVKDSANVKTCRFRTVVLFATQGKAFSLYFEGELLNSCCGQLQVRSR</sequence>
<gene>
    <name evidence="4" type="ORF">KC19_12G007300</name>
</gene>
<dbReference type="InterPro" id="IPR036860">
    <property type="entry name" value="SH2_dom_sf"/>
</dbReference>
<organism evidence="4 5">
    <name type="scientific">Ceratodon purpureus</name>
    <name type="common">Fire moss</name>
    <name type="synonym">Dicranum purpureum</name>
    <dbReference type="NCBI Taxonomy" id="3225"/>
    <lineage>
        <taxon>Eukaryota</taxon>
        <taxon>Viridiplantae</taxon>
        <taxon>Streptophyta</taxon>
        <taxon>Embryophyta</taxon>
        <taxon>Bryophyta</taxon>
        <taxon>Bryophytina</taxon>
        <taxon>Bryopsida</taxon>
        <taxon>Dicranidae</taxon>
        <taxon>Pseudoditrichales</taxon>
        <taxon>Ditrichaceae</taxon>
        <taxon>Ceratodon</taxon>
    </lineage>
</organism>
<reference evidence="4" key="1">
    <citation type="submission" date="2020-06" db="EMBL/GenBank/DDBJ databases">
        <title>WGS assembly of Ceratodon purpureus strain R40.</title>
        <authorList>
            <person name="Carey S.B."/>
            <person name="Jenkins J."/>
            <person name="Shu S."/>
            <person name="Lovell J.T."/>
            <person name="Sreedasyam A."/>
            <person name="Maumus F."/>
            <person name="Tiley G.P."/>
            <person name="Fernandez-Pozo N."/>
            <person name="Barry K."/>
            <person name="Chen C."/>
            <person name="Wang M."/>
            <person name="Lipzen A."/>
            <person name="Daum C."/>
            <person name="Saski C.A."/>
            <person name="Payton A.C."/>
            <person name="Mcbreen J.C."/>
            <person name="Conrad R.E."/>
            <person name="Kollar L.M."/>
            <person name="Olsson S."/>
            <person name="Huttunen S."/>
            <person name="Landis J.B."/>
            <person name="Wickett N.J."/>
            <person name="Johnson M.G."/>
            <person name="Rensing S.A."/>
            <person name="Grimwood J."/>
            <person name="Schmutz J."/>
            <person name="Mcdaniel S.F."/>
        </authorList>
    </citation>
    <scope>NUCLEOTIDE SEQUENCE</scope>
    <source>
        <strain evidence="4">R40</strain>
    </source>
</reference>
<dbReference type="InterPro" id="IPR000980">
    <property type="entry name" value="SH2"/>
</dbReference>
<proteinExistence type="predicted"/>
<protein>
    <recommendedName>
        <fullName evidence="3">SH2 domain-containing protein</fullName>
    </recommendedName>
</protein>
<keyword evidence="1 2" id="KW-0727">SH2 domain</keyword>
<dbReference type="InterPro" id="IPR013320">
    <property type="entry name" value="ConA-like_dom_sf"/>
</dbReference>
<dbReference type="Proteomes" id="UP000822688">
    <property type="component" value="Chromosome 12"/>
</dbReference>
<evidence type="ECO:0000313" key="4">
    <source>
        <dbReference type="EMBL" id="KAG0553384.1"/>
    </source>
</evidence>
<feature type="domain" description="SH2" evidence="3">
    <location>
        <begin position="675"/>
        <end position="732"/>
    </location>
</feature>
<evidence type="ECO:0000256" key="1">
    <source>
        <dbReference type="ARBA" id="ARBA00022999"/>
    </source>
</evidence>